<dbReference type="PANTHER" id="PTHR23427">
    <property type="entry name" value="SURFEIT LOCUS PROTEIN"/>
    <property type="match status" value="1"/>
</dbReference>
<evidence type="ECO:0000313" key="9">
    <source>
        <dbReference type="Proteomes" id="UP000800981"/>
    </source>
</evidence>
<evidence type="ECO:0000256" key="7">
    <source>
        <dbReference type="SAM" id="MobiDB-lite"/>
    </source>
</evidence>
<comment type="similarity">
    <text evidence="2 6">Belongs to the SURF1 family.</text>
</comment>
<dbReference type="Proteomes" id="UP000800981">
    <property type="component" value="Unassembled WGS sequence"/>
</dbReference>
<protein>
    <recommendedName>
        <fullName evidence="6">SURF1-like protein</fullName>
    </recommendedName>
</protein>
<keyword evidence="6" id="KW-1003">Cell membrane</keyword>
<keyword evidence="3 6" id="KW-0812">Transmembrane</keyword>
<dbReference type="PANTHER" id="PTHR23427:SF2">
    <property type="entry name" value="SURFEIT LOCUS PROTEIN 1"/>
    <property type="match status" value="1"/>
</dbReference>
<gene>
    <name evidence="8" type="ORF">G9H71_16390</name>
</gene>
<organism evidence="8 9">
    <name type="scientific">Motilibacter deserti</name>
    <dbReference type="NCBI Taxonomy" id="2714956"/>
    <lineage>
        <taxon>Bacteria</taxon>
        <taxon>Bacillati</taxon>
        <taxon>Actinomycetota</taxon>
        <taxon>Actinomycetes</taxon>
        <taxon>Motilibacterales</taxon>
        <taxon>Motilibacteraceae</taxon>
        <taxon>Motilibacter</taxon>
    </lineage>
</organism>
<evidence type="ECO:0000256" key="1">
    <source>
        <dbReference type="ARBA" id="ARBA00004370"/>
    </source>
</evidence>
<dbReference type="InterPro" id="IPR045214">
    <property type="entry name" value="Surf1/Surf4"/>
</dbReference>
<dbReference type="InterPro" id="IPR002994">
    <property type="entry name" value="Surf1/Shy1"/>
</dbReference>
<feature type="region of interest" description="Disordered" evidence="7">
    <location>
        <begin position="241"/>
        <end position="267"/>
    </location>
</feature>
<dbReference type="Pfam" id="PF02104">
    <property type="entry name" value="SURF1"/>
    <property type="match status" value="1"/>
</dbReference>
<feature type="transmembrane region" description="Helical" evidence="6">
    <location>
        <begin position="214"/>
        <end position="234"/>
    </location>
</feature>
<reference evidence="8 9" key="1">
    <citation type="submission" date="2020-03" db="EMBL/GenBank/DDBJ databases">
        <title>Two novel Motilibacter sp.</title>
        <authorList>
            <person name="Liu S."/>
        </authorList>
    </citation>
    <scope>NUCLEOTIDE SEQUENCE [LARGE SCALE GENOMIC DNA]</scope>
    <source>
        <strain evidence="8 9">E257</strain>
    </source>
</reference>
<evidence type="ECO:0000313" key="8">
    <source>
        <dbReference type="EMBL" id="NHC15361.1"/>
    </source>
</evidence>
<proteinExistence type="inferred from homology"/>
<accession>A0ABX0H0C8</accession>
<comment type="caution">
    <text evidence="8">The sequence shown here is derived from an EMBL/GenBank/DDBJ whole genome shotgun (WGS) entry which is preliminary data.</text>
</comment>
<keyword evidence="4 6" id="KW-1133">Transmembrane helix</keyword>
<keyword evidence="9" id="KW-1185">Reference proteome</keyword>
<evidence type="ECO:0000256" key="3">
    <source>
        <dbReference type="ARBA" id="ARBA00022692"/>
    </source>
</evidence>
<keyword evidence="5 6" id="KW-0472">Membrane</keyword>
<dbReference type="EMBL" id="JAANNP010000026">
    <property type="protein sequence ID" value="NHC15361.1"/>
    <property type="molecule type" value="Genomic_DNA"/>
</dbReference>
<name>A0ABX0H0C8_9ACTN</name>
<evidence type="ECO:0000256" key="6">
    <source>
        <dbReference type="RuleBase" id="RU363076"/>
    </source>
</evidence>
<sequence>MSRRLWTTSALPLHVLLVAVLVVFGWLGWWQLERFQDKARGSVVVRDDPAVPLSALAGPSEEEVSADALGRLVTVEGEYLPGDQLLLPDRELQGRKGYWLLAPLQTGGSDGPVVPVVRGWVDSTDAPAAAVPTGPVTLTGRVQPAEPVDDVNDEGLPAGQALAASPVELLAAVPGPIYNLLVVAAAEDPRPAVAPAPVELWVHRPGGGFPLQNFAYAIQWWVFAAFAAFMWWRFLPEDDRSSRPGANAPAGHPTAGSEPAEPLRTRS</sequence>
<evidence type="ECO:0000256" key="5">
    <source>
        <dbReference type="ARBA" id="ARBA00023136"/>
    </source>
</evidence>
<dbReference type="PROSITE" id="PS50895">
    <property type="entry name" value="SURF1"/>
    <property type="match status" value="1"/>
</dbReference>
<dbReference type="CDD" id="cd06662">
    <property type="entry name" value="SURF1"/>
    <property type="match status" value="1"/>
</dbReference>
<evidence type="ECO:0000256" key="2">
    <source>
        <dbReference type="ARBA" id="ARBA00007165"/>
    </source>
</evidence>
<feature type="transmembrane region" description="Helical" evidence="6">
    <location>
        <begin position="12"/>
        <end position="30"/>
    </location>
</feature>
<dbReference type="RefSeq" id="WP_166283691.1">
    <property type="nucleotide sequence ID" value="NZ_JAANNP010000026.1"/>
</dbReference>
<evidence type="ECO:0000256" key="4">
    <source>
        <dbReference type="ARBA" id="ARBA00022989"/>
    </source>
</evidence>
<comment type="subcellular location">
    <subcellularLocation>
        <location evidence="6">Cell membrane</location>
        <topology evidence="6">Multi-pass membrane protein</topology>
    </subcellularLocation>
    <subcellularLocation>
        <location evidence="1">Membrane</location>
    </subcellularLocation>
</comment>